<name>A0A7W8N5R5_9BACT</name>
<accession>A0A7W8N5R5</accession>
<comment type="caution">
    <text evidence="3">The sequence shown here is derived from an EMBL/GenBank/DDBJ whole genome shotgun (WGS) entry which is preliminary data.</text>
</comment>
<feature type="region of interest" description="Disordered" evidence="1">
    <location>
        <begin position="1"/>
        <end position="59"/>
    </location>
</feature>
<gene>
    <name evidence="3" type="ORF">HDF10_003859</name>
</gene>
<sequence>MPEREADALGVGSGGASGAEKRRRGGGNRGSVGRSSGPADDPDATVPEPKPEPFRPTPRSSALLWFDLRRRFREYSKAWPSRRPVWTWTAFFLSLLFFAGLLTLEYEQSRFSWSRSLSSDNRLG</sequence>
<dbReference type="AlphaFoldDB" id="A0A7W8N5R5"/>
<keyword evidence="2" id="KW-0472">Membrane</keyword>
<evidence type="ECO:0000313" key="4">
    <source>
        <dbReference type="Proteomes" id="UP000569092"/>
    </source>
</evidence>
<feature type="transmembrane region" description="Helical" evidence="2">
    <location>
        <begin position="85"/>
        <end position="106"/>
    </location>
</feature>
<keyword evidence="2" id="KW-1133">Transmembrane helix</keyword>
<evidence type="ECO:0000313" key="3">
    <source>
        <dbReference type="EMBL" id="MBB5345858.1"/>
    </source>
</evidence>
<organism evidence="3 4">
    <name type="scientific">Tunturiibacter lichenicola</name>
    <dbReference type="NCBI Taxonomy" id="2051959"/>
    <lineage>
        <taxon>Bacteria</taxon>
        <taxon>Pseudomonadati</taxon>
        <taxon>Acidobacteriota</taxon>
        <taxon>Terriglobia</taxon>
        <taxon>Terriglobales</taxon>
        <taxon>Acidobacteriaceae</taxon>
        <taxon>Tunturiibacter</taxon>
    </lineage>
</organism>
<dbReference type="EMBL" id="JACHDZ010000007">
    <property type="protein sequence ID" value="MBB5345858.1"/>
    <property type="molecule type" value="Genomic_DNA"/>
</dbReference>
<proteinExistence type="predicted"/>
<protein>
    <submittedName>
        <fullName evidence="3">Uncharacterized protein</fullName>
    </submittedName>
</protein>
<evidence type="ECO:0000256" key="1">
    <source>
        <dbReference type="SAM" id="MobiDB-lite"/>
    </source>
</evidence>
<reference evidence="3 4" key="1">
    <citation type="submission" date="2020-08" db="EMBL/GenBank/DDBJ databases">
        <title>Genomic Encyclopedia of Type Strains, Phase IV (KMG-V): Genome sequencing to study the core and pangenomes of soil and plant-associated prokaryotes.</title>
        <authorList>
            <person name="Whitman W."/>
        </authorList>
    </citation>
    <scope>NUCLEOTIDE SEQUENCE [LARGE SCALE GENOMIC DNA]</scope>
    <source>
        <strain evidence="3 4">M8US30</strain>
    </source>
</reference>
<dbReference type="Proteomes" id="UP000569092">
    <property type="component" value="Unassembled WGS sequence"/>
</dbReference>
<evidence type="ECO:0000256" key="2">
    <source>
        <dbReference type="SAM" id="Phobius"/>
    </source>
</evidence>
<keyword evidence="2" id="KW-0812">Transmembrane</keyword>